<sequence length="476" mass="54256">MSSNGAPIYVSDDDPEDPSRRVRPRVRRKRKNPGVRSWPDFARRSVAKWLPALSLLFLVCVWIYEVIKIGDGEIRRPPPVRKSDHAATQSSKEKPLGNLNKLDPTTRVVGGVRERCLKLLPPGELELLKIPTPMDSKSPLKELAYATETNGASKEGTFNLSMAYLEGSRFNLFSGNQTLEQRDQEFKKRTDLPLKLVTEKAKAHCGFYSEIGGFRISDEDKSYMKTCEVVVSTCAFGGGDDLYQPIGMSETSLQKVCYVAFWDEITLATQEAQGNKIDERRFIGKWRVIIVRDLPFRDQRLNGKVPKMLAHRLFPNARYSIWVDSKSQFRRDPLGVLEALLWRSNHELAISEHGARSSVYDEAKAVVHKNKATPAEVEVQLAQYRRDGLPEDKRFNGKKALAEASIIVREHTPVTNLFMCLWFNEVVRFTSRDQLSFPYVLWRLKGLTRINMFPVCTRKDLVNSMGHIRKAKPLTS</sequence>
<dbReference type="Proteomes" id="UP000298416">
    <property type="component" value="Unassembled WGS sequence"/>
</dbReference>
<evidence type="ECO:0000256" key="1">
    <source>
        <dbReference type="SAM" id="MobiDB-lite"/>
    </source>
</evidence>
<dbReference type="EMBL" id="PNBA02000012">
    <property type="protein sequence ID" value="KAG6406393.1"/>
    <property type="molecule type" value="Genomic_DNA"/>
</dbReference>
<feature type="compositionally biased region" description="Basic and acidic residues" evidence="1">
    <location>
        <begin position="75"/>
        <end position="95"/>
    </location>
</feature>
<organism evidence="3">
    <name type="scientific">Salvia splendens</name>
    <name type="common">Scarlet sage</name>
    <dbReference type="NCBI Taxonomy" id="180675"/>
    <lineage>
        <taxon>Eukaryota</taxon>
        <taxon>Viridiplantae</taxon>
        <taxon>Streptophyta</taxon>
        <taxon>Embryophyta</taxon>
        <taxon>Tracheophyta</taxon>
        <taxon>Spermatophyta</taxon>
        <taxon>Magnoliopsida</taxon>
        <taxon>eudicotyledons</taxon>
        <taxon>Gunneridae</taxon>
        <taxon>Pentapetalae</taxon>
        <taxon>asterids</taxon>
        <taxon>lamiids</taxon>
        <taxon>Lamiales</taxon>
        <taxon>Lamiaceae</taxon>
        <taxon>Nepetoideae</taxon>
        <taxon>Mentheae</taxon>
        <taxon>Salviinae</taxon>
        <taxon>Salvia</taxon>
        <taxon>Salvia subgen. Calosphace</taxon>
        <taxon>core Calosphace</taxon>
    </lineage>
</organism>
<dbReference type="Pfam" id="PF04765">
    <property type="entry name" value="TOD1_MUCI70"/>
    <property type="match status" value="1"/>
</dbReference>
<accession>A0A8X8ZJ09</accession>
<evidence type="ECO:0000313" key="3">
    <source>
        <dbReference type="EMBL" id="KAG6406393.1"/>
    </source>
</evidence>
<evidence type="ECO:0000313" key="4">
    <source>
        <dbReference type="Proteomes" id="UP000298416"/>
    </source>
</evidence>
<dbReference type="AlphaFoldDB" id="A0A8X8ZJ09"/>
<dbReference type="PANTHER" id="PTHR12956">
    <property type="entry name" value="ALKALINE CERAMIDASE-RELATED"/>
    <property type="match status" value="1"/>
</dbReference>
<feature type="compositionally biased region" description="Basic residues" evidence="1">
    <location>
        <begin position="21"/>
        <end position="33"/>
    </location>
</feature>
<feature type="region of interest" description="Disordered" evidence="1">
    <location>
        <begin position="75"/>
        <end position="104"/>
    </location>
</feature>
<comment type="caution">
    <text evidence="3">The sequence shown here is derived from an EMBL/GenBank/DDBJ whole genome shotgun (WGS) entry which is preliminary data.</text>
</comment>
<dbReference type="InterPro" id="IPR006852">
    <property type="entry name" value="TOD1_MUCI70"/>
</dbReference>
<proteinExistence type="predicted"/>
<protein>
    <recommendedName>
        <fullName evidence="2">TOD1/MUCI70 glycosyltransferase-like domain-containing protein</fullName>
    </recommendedName>
</protein>
<feature type="region of interest" description="Disordered" evidence="1">
    <location>
        <begin position="1"/>
        <end position="37"/>
    </location>
</feature>
<reference evidence="3" key="1">
    <citation type="submission" date="2018-01" db="EMBL/GenBank/DDBJ databases">
        <authorList>
            <person name="Mao J.F."/>
        </authorList>
    </citation>
    <scope>NUCLEOTIDE SEQUENCE</scope>
    <source>
        <strain evidence="3">Huo1</strain>
        <tissue evidence="3">Leaf</tissue>
    </source>
</reference>
<gene>
    <name evidence="3" type="ORF">SASPL_133993</name>
</gene>
<reference evidence="3" key="2">
    <citation type="submission" date="2020-08" db="EMBL/GenBank/DDBJ databases">
        <title>Plant Genome Project.</title>
        <authorList>
            <person name="Zhang R.-G."/>
        </authorList>
    </citation>
    <scope>NUCLEOTIDE SEQUENCE</scope>
    <source>
        <strain evidence="3">Huo1</strain>
        <tissue evidence="3">Leaf</tissue>
    </source>
</reference>
<dbReference type="InterPro" id="IPR048354">
    <property type="entry name" value="TOD1_MUCI70_glycTrfase_dom"/>
</dbReference>
<dbReference type="PANTHER" id="PTHR12956:SF17">
    <property type="entry name" value="OS01G0749100 PROTEIN"/>
    <property type="match status" value="1"/>
</dbReference>
<name>A0A8X8ZJ09_SALSN</name>
<keyword evidence="4" id="KW-1185">Reference proteome</keyword>
<evidence type="ECO:0000259" key="2">
    <source>
        <dbReference type="Pfam" id="PF04765"/>
    </source>
</evidence>
<feature type="domain" description="TOD1/MUCI70 glycosyltransferase-like" evidence="2">
    <location>
        <begin position="168"/>
        <end position="467"/>
    </location>
</feature>